<comment type="caution">
    <text evidence="2">The sequence shown here is derived from an EMBL/GenBank/DDBJ whole genome shotgun (WGS) entry which is preliminary data.</text>
</comment>
<proteinExistence type="predicted"/>
<dbReference type="EMBL" id="LNZH02000200">
    <property type="protein sequence ID" value="OCB86577.1"/>
    <property type="molecule type" value="Genomic_DNA"/>
</dbReference>
<keyword evidence="3" id="KW-1185">Reference proteome</keyword>
<feature type="compositionally biased region" description="Polar residues" evidence="1">
    <location>
        <begin position="105"/>
        <end position="114"/>
    </location>
</feature>
<organism evidence="2 3">
    <name type="scientific">Sanghuangporus baumii</name>
    <name type="common">Phellinus baumii</name>
    <dbReference type="NCBI Taxonomy" id="108892"/>
    <lineage>
        <taxon>Eukaryota</taxon>
        <taxon>Fungi</taxon>
        <taxon>Dikarya</taxon>
        <taxon>Basidiomycota</taxon>
        <taxon>Agaricomycotina</taxon>
        <taxon>Agaricomycetes</taxon>
        <taxon>Hymenochaetales</taxon>
        <taxon>Hymenochaetaceae</taxon>
        <taxon>Sanghuangporus</taxon>
    </lineage>
</organism>
<dbReference type="Proteomes" id="UP000757232">
    <property type="component" value="Unassembled WGS sequence"/>
</dbReference>
<feature type="compositionally biased region" description="Basic and acidic residues" evidence="1">
    <location>
        <begin position="87"/>
        <end position="104"/>
    </location>
</feature>
<dbReference type="AlphaFoldDB" id="A0A9Q5HV48"/>
<dbReference type="OrthoDB" id="77828at2759"/>
<feature type="region of interest" description="Disordered" evidence="1">
    <location>
        <begin position="87"/>
        <end position="116"/>
    </location>
</feature>
<feature type="region of interest" description="Disordered" evidence="1">
    <location>
        <begin position="1"/>
        <end position="60"/>
    </location>
</feature>
<sequence>MDLAPPYCSSETTSVRQEDDQCTEPLSTPTPKSRHRHYSSPETPRPRKHPVSQKQSREDETVQYGFTLSYLRRVPVLAEMARAVVRAESKRREKEKIKREERKGSQSTQASNFLPKSLARSEPVVELRPKLVSVNTKRLFQKTIRDLYKDGSIIIWHGPARPYEHAVYANDESIGGSPGLWKTNTRTDAQSSPAGTITSSSVCNNSTQDDIDYALSEPDENEESYLPVTPRTTAPFVMRALRNLTGQENTSRKSSRKHRPPTVEELTLYLRKSDAQWDNLGSWDVQTALEWLQSDDQVFKAGDGRWAICS</sequence>
<accession>A0A9Q5HV48</accession>
<name>A0A9Q5HV48_SANBA</name>
<evidence type="ECO:0000313" key="2">
    <source>
        <dbReference type="EMBL" id="OCB86577.1"/>
    </source>
</evidence>
<protein>
    <submittedName>
        <fullName evidence="2">Uncharacterized protein</fullName>
    </submittedName>
</protein>
<reference evidence="2" key="1">
    <citation type="submission" date="2016-06" db="EMBL/GenBank/DDBJ databases">
        <title>Draft Genome sequence of the fungus Inonotus baumii.</title>
        <authorList>
            <person name="Zhu H."/>
            <person name="Lin W."/>
        </authorList>
    </citation>
    <scope>NUCLEOTIDE SEQUENCE</scope>
    <source>
        <strain evidence="2">821</strain>
    </source>
</reference>
<evidence type="ECO:0000313" key="3">
    <source>
        <dbReference type="Proteomes" id="UP000757232"/>
    </source>
</evidence>
<evidence type="ECO:0000256" key="1">
    <source>
        <dbReference type="SAM" id="MobiDB-lite"/>
    </source>
</evidence>
<gene>
    <name evidence="2" type="ORF">A7U60_g6254</name>
</gene>
<feature type="region of interest" description="Disordered" evidence="1">
    <location>
        <begin position="185"/>
        <end position="205"/>
    </location>
</feature>